<dbReference type="InterPro" id="IPR025094">
    <property type="entry name" value="DUF4021"/>
</dbReference>
<dbReference type="AlphaFoldDB" id="A0A268A9B0"/>
<gene>
    <name evidence="2" type="ORF">CHH64_12425</name>
</gene>
<accession>A0A268A9B0</accession>
<dbReference type="EMBL" id="NPBV01000021">
    <property type="protein sequence ID" value="PAD20704.1"/>
    <property type="molecule type" value="Genomic_DNA"/>
</dbReference>
<dbReference type="OrthoDB" id="2939520at2"/>
<reference evidence="2 3" key="1">
    <citation type="submission" date="2017-07" db="EMBL/GenBank/DDBJ databases">
        <title>Isolation and whole genome analysis of endospore-forming bacteria from heroin.</title>
        <authorList>
            <person name="Kalinowski J."/>
            <person name="Ahrens B."/>
            <person name="Al-Dilaimi A."/>
            <person name="Winkler A."/>
            <person name="Wibberg D."/>
            <person name="Schleenbecker U."/>
            <person name="Ruckert C."/>
            <person name="Wolfel R."/>
            <person name="Grass G."/>
        </authorList>
    </citation>
    <scope>NUCLEOTIDE SEQUENCE [LARGE SCALE GENOMIC DNA]</scope>
    <source>
        <strain evidence="2 3">7528</strain>
    </source>
</reference>
<feature type="compositionally biased region" description="Basic and acidic residues" evidence="1">
    <location>
        <begin position="1"/>
        <end position="14"/>
    </location>
</feature>
<sequence length="50" mass="5792">MQQKQDKSNQRDESAEAIGLDQDEQAMNGEYGHPETEYENNAHKQKKTQL</sequence>
<evidence type="ECO:0008006" key="4">
    <source>
        <dbReference type="Google" id="ProtNLM"/>
    </source>
</evidence>
<evidence type="ECO:0000256" key="1">
    <source>
        <dbReference type="SAM" id="MobiDB-lite"/>
    </source>
</evidence>
<feature type="region of interest" description="Disordered" evidence="1">
    <location>
        <begin position="1"/>
        <end position="50"/>
    </location>
</feature>
<proteinExistence type="predicted"/>
<dbReference type="Pfam" id="PF13213">
    <property type="entry name" value="DUF4021"/>
    <property type="match status" value="1"/>
</dbReference>
<dbReference type="Proteomes" id="UP000216013">
    <property type="component" value="Unassembled WGS sequence"/>
</dbReference>
<dbReference type="RefSeq" id="WP_095231102.1">
    <property type="nucleotide sequence ID" value="NZ_NPBD01000001.1"/>
</dbReference>
<protein>
    <recommendedName>
        <fullName evidence="4">DUF4021 domain-containing protein</fullName>
    </recommendedName>
</protein>
<evidence type="ECO:0000313" key="3">
    <source>
        <dbReference type="Proteomes" id="UP000216013"/>
    </source>
</evidence>
<feature type="compositionally biased region" description="Basic and acidic residues" evidence="1">
    <location>
        <begin position="32"/>
        <end position="42"/>
    </location>
</feature>
<evidence type="ECO:0000313" key="2">
    <source>
        <dbReference type="EMBL" id="PAD20704.1"/>
    </source>
</evidence>
<organism evidence="2 3">
    <name type="scientific">Terribacillus saccharophilus</name>
    <dbReference type="NCBI Taxonomy" id="361277"/>
    <lineage>
        <taxon>Bacteria</taxon>
        <taxon>Bacillati</taxon>
        <taxon>Bacillota</taxon>
        <taxon>Bacilli</taxon>
        <taxon>Bacillales</taxon>
        <taxon>Bacillaceae</taxon>
        <taxon>Terribacillus</taxon>
    </lineage>
</organism>
<name>A0A268A9B0_9BACI</name>
<comment type="caution">
    <text evidence="2">The sequence shown here is derived from an EMBL/GenBank/DDBJ whole genome shotgun (WGS) entry which is preliminary data.</text>
</comment>